<proteinExistence type="predicted"/>
<organism evidence="1 2">
    <name type="scientific">Muricoccus roseus</name>
    <dbReference type="NCBI Taxonomy" id="198092"/>
    <lineage>
        <taxon>Bacteria</taxon>
        <taxon>Pseudomonadati</taxon>
        <taxon>Pseudomonadota</taxon>
        <taxon>Alphaproteobacteria</taxon>
        <taxon>Acetobacterales</taxon>
        <taxon>Roseomonadaceae</taxon>
        <taxon>Muricoccus</taxon>
    </lineage>
</organism>
<dbReference type="STRING" id="198092.SAMN02745194_03745"/>
<keyword evidence="2" id="KW-1185">Reference proteome</keyword>
<dbReference type="Gene3D" id="3.40.50.2000">
    <property type="entry name" value="Glycogen Phosphorylase B"/>
    <property type="match status" value="2"/>
</dbReference>
<evidence type="ECO:0000313" key="2">
    <source>
        <dbReference type="Proteomes" id="UP000184387"/>
    </source>
</evidence>
<sequence length="434" mass="46822">MQEAATLPPRVAPPPRARLRLLFLAHRIPYPPEKGEKIRAWHILDHLAGNWDVDLGCLVDDPADLRHLPVLRARCASVRCIATGTRTRAAMRALMRVRPGLPLTLGWFHDNTLAAWVRDGLAEGRWDGAFVYSSAMAPYLMQPGAGALHRVLDMVDVDSEKWRAYAADAGGAMRHVWRREASTLLAFERRAAMAFDRTILVSAEEARRFAELAPECASRLDHVDNGVDLSRFDPARAYPDPFAGGPPAIVFTGTMDYRPNVDAVRWFAEAVMPLLRRRGGGPAFHIVGASPSPPVQALAALPGVHVTGPVPDVRPYIAHAAVSVAPLRIARGIQNKVLEAMAMARPVIASPEAYEGVRATPGRDLLVAGDAEAMAARILEVLDGRHPGLGEAGRRAVMAAHDWSATLRRIDPLLGPAAEGAAQRATARLAGGGA</sequence>
<dbReference type="PANTHER" id="PTHR12526">
    <property type="entry name" value="GLYCOSYLTRANSFERASE"/>
    <property type="match status" value="1"/>
</dbReference>
<gene>
    <name evidence="1" type="ORF">SAMN02745194_03745</name>
</gene>
<dbReference type="SUPFAM" id="SSF53756">
    <property type="entry name" value="UDP-Glycosyltransferase/glycogen phosphorylase"/>
    <property type="match status" value="1"/>
</dbReference>
<dbReference type="PANTHER" id="PTHR12526:SF600">
    <property type="entry name" value="GLYCOSYL TRANSFERASE GROUP 1"/>
    <property type="match status" value="1"/>
</dbReference>
<protein>
    <submittedName>
        <fullName evidence="1">Sugar transferase, PEP-CTERM/EpsH1 system associated</fullName>
    </submittedName>
</protein>
<dbReference type="NCBIfam" id="TIGR03087">
    <property type="entry name" value="stp1"/>
    <property type="match status" value="1"/>
</dbReference>
<dbReference type="GO" id="GO:0016757">
    <property type="term" value="F:glycosyltransferase activity"/>
    <property type="evidence" value="ECO:0007669"/>
    <property type="project" value="TreeGrafter"/>
</dbReference>
<dbReference type="RefSeq" id="WP_073137541.1">
    <property type="nucleotide sequence ID" value="NZ_FQZF01000025.1"/>
</dbReference>
<reference evidence="1 2" key="1">
    <citation type="submission" date="2016-11" db="EMBL/GenBank/DDBJ databases">
        <authorList>
            <person name="Jaros S."/>
            <person name="Januszkiewicz K."/>
            <person name="Wedrychowicz H."/>
        </authorList>
    </citation>
    <scope>NUCLEOTIDE SEQUENCE [LARGE SCALE GENOMIC DNA]</scope>
    <source>
        <strain evidence="1 2">DSM 14916</strain>
    </source>
</reference>
<dbReference type="Pfam" id="PF13692">
    <property type="entry name" value="Glyco_trans_1_4"/>
    <property type="match status" value="1"/>
</dbReference>
<name>A0A1M6N9Z0_9PROT</name>
<keyword evidence="1" id="KW-0808">Transferase</keyword>
<accession>A0A1M6N9Z0</accession>
<dbReference type="Proteomes" id="UP000184387">
    <property type="component" value="Unassembled WGS sequence"/>
</dbReference>
<dbReference type="CDD" id="cd03801">
    <property type="entry name" value="GT4_PimA-like"/>
    <property type="match status" value="1"/>
</dbReference>
<dbReference type="EMBL" id="FQZF01000025">
    <property type="protein sequence ID" value="SHJ92511.1"/>
    <property type="molecule type" value="Genomic_DNA"/>
</dbReference>
<dbReference type="InterPro" id="IPR017521">
    <property type="entry name" value="Sugar_tfrase_PEP-CTERM_Stp1"/>
</dbReference>
<dbReference type="AlphaFoldDB" id="A0A1M6N9Z0"/>
<evidence type="ECO:0000313" key="1">
    <source>
        <dbReference type="EMBL" id="SHJ92511.1"/>
    </source>
</evidence>